<dbReference type="Pfam" id="PF11955">
    <property type="entry name" value="PORR"/>
    <property type="match status" value="1"/>
</dbReference>
<sequence>MRPQFGPIDCTHDQFRPFKPIDCAQNPIFVTFFYISRSALYLTYTPSFTSFCSRVEFKHTISNALAIKLQKLLMLSCHRRILLSKLVHLATDHGLPPNFHSRLCNDYPERFKIVETLYGRALELVSWDPDLANLLPMASSNCDLIVDRPLKFK</sequence>
<dbReference type="OrthoDB" id="689415at2759"/>
<dbReference type="Proteomes" id="UP000631114">
    <property type="component" value="Unassembled WGS sequence"/>
</dbReference>
<protein>
    <recommendedName>
        <fullName evidence="1">PORR domain-containing protein</fullName>
    </recommendedName>
</protein>
<dbReference type="AlphaFoldDB" id="A0A835MBP6"/>
<evidence type="ECO:0000259" key="1">
    <source>
        <dbReference type="Pfam" id="PF11955"/>
    </source>
</evidence>
<keyword evidence="3" id="KW-1185">Reference proteome</keyword>
<reference evidence="2 3" key="1">
    <citation type="submission" date="2020-10" db="EMBL/GenBank/DDBJ databases">
        <title>The Coptis chinensis genome and diversification of protoberbering-type alkaloids.</title>
        <authorList>
            <person name="Wang B."/>
            <person name="Shu S."/>
            <person name="Song C."/>
            <person name="Liu Y."/>
        </authorList>
    </citation>
    <scope>NUCLEOTIDE SEQUENCE [LARGE SCALE GENOMIC DNA]</scope>
    <source>
        <strain evidence="2">HL-2020</strain>
        <tissue evidence="2">Leaf</tissue>
    </source>
</reference>
<comment type="caution">
    <text evidence="2">The sequence shown here is derived from an EMBL/GenBank/DDBJ whole genome shotgun (WGS) entry which is preliminary data.</text>
</comment>
<proteinExistence type="predicted"/>
<dbReference type="GO" id="GO:0003723">
    <property type="term" value="F:RNA binding"/>
    <property type="evidence" value="ECO:0007669"/>
    <property type="project" value="InterPro"/>
</dbReference>
<dbReference type="InterPro" id="IPR021099">
    <property type="entry name" value="PORR_domain"/>
</dbReference>
<name>A0A835MBP6_9MAGN</name>
<accession>A0A835MBP6</accession>
<dbReference type="EMBL" id="JADFTS010000001">
    <property type="protein sequence ID" value="KAF9623722.1"/>
    <property type="molecule type" value="Genomic_DNA"/>
</dbReference>
<evidence type="ECO:0000313" key="3">
    <source>
        <dbReference type="Proteomes" id="UP000631114"/>
    </source>
</evidence>
<organism evidence="2 3">
    <name type="scientific">Coptis chinensis</name>
    <dbReference type="NCBI Taxonomy" id="261450"/>
    <lineage>
        <taxon>Eukaryota</taxon>
        <taxon>Viridiplantae</taxon>
        <taxon>Streptophyta</taxon>
        <taxon>Embryophyta</taxon>
        <taxon>Tracheophyta</taxon>
        <taxon>Spermatophyta</taxon>
        <taxon>Magnoliopsida</taxon>
        <taxon>Ranunculales</taxon>
        <taxon>Ranunculaceae</taxon>
        <taxon>Coptidoideae</taxon>
        <taxon>Coptis</taxon>
    </lineage>
</organism>
<feature type="domain" description="PORR" evidence="1">
    <location>
        <begin position="38"/>
        <end position="133"/>
    </location>
</feature>
<dbReference type="PANTHER" id="PTHR31476:SF2">
    <property type="entry name" value="UBIQUITIN CARBOXYL-TERMINAL HYDROLASE FAMILY PROTEIN"/>
    <property type="match status" value="1"/>
</dbReference>
<dbReference type="PANTHER" id="PTHR31476">
    <property type="entry name" value="PROTEIN WHAT'S THIS FACTOR 1 HOMOLOG, CHLOROPLASTIC"/>
    <property type="match status" value="1"/>
</dbReference>
<evidence type="ECO:0000313" key="2">
    <source>
        <dbReference type="EMBL" id="KAF9623722.1"/>
    </source>
</evidence>
<gene>
    <name evidence="2" type="ORF">IFM89_004275</name>
</gene>
<dbReference type="InterPro" id="IPR045040">
    <property type="entry name" value="PORR_fam"/>
</dbReference>